<protein>
    <recommendedName>
        <fullName evidence="2">RRM domain-containing protein</fullName>
    </recommendedName>
</protein>
<feature type="domain" description="RRM" evidence="2">
    <location>
        <begin position="6"/>
        <end position="56"/>
    </location>
</feature>
<evidence type="ECO:0000313" key="3">
    <source>
        <dbReference type="EMBL" id="MED6173315.1"/>
    </source>
</evidence>
<dbReference type="InterPro" id="IPR000504">
    <property type="entry name" value="RRM_dom"/>
</dbReference>
<sequence length="244" mass="27892">MEEVSDTIFVDNLPCEIARGTLFKIFGREGNVVDVYVSRKCRKESSLPFAFLRYDSRGGFENRRTPTNVGRRFEESKRKEALAITSGVEKRGNEGNEGITVKKQLEGRQVVKVEAQEDLLKRSIIAKSVEEIFLRVTSQIVEGWKGQGQVECRDMGPYSCIMSFDSVDIRDAALKDLLLLSPFDVLRPQEGVVRTFYQRILLELVGVPVYVWCKKMLWRIGQVWGKPMMTDDTTELKQSSLTHM</sequence>
<dbReference type="InterPro" id="IPR035979">
    <property type="entry name" value="RBD_domain_sf"/>
</dbReference>
<dbReference type="Pfam" id="PF00076">
    <property type="entry name" value="RRM_1"/>
    <property type="match status" value="1"/>
</dbReference>
<reference evidence="3 4" key="1">
    <citation type="journal article" date="2023" name="Plants (Basel)">
        <title>Bridging the Gap: Combining Genomics and Transcriptomics Approaches to Understand Stylosanthes scabra, an Orphan Legume from the Brazilian Caatinga.</title>
        <authorList>
            <person name="Ferreira-Neto J.R.C."/>
            <person name="da Silva M.D."/>
            <person name="Binneck E."/>
            <person name="de Melo N.F."/>
            <person name="da Silva R.H."/>
            <person name="de Melo A.L.T.M."/>
            <person name="Pandolfi V."/>
            <person name="Bustamante F.O."/>
            <person name="Brasileiro-Vidal A.C."/>
            <person name="Benko-Iseppon A.M."/>
        </authorList>
    </citation>
    <scope>NUCLEOTIDE SEQUENCE [LARGE SCALE GENOMIC DNA]</scope>
    <source>
        <tissue evidence="3">Leaves</tissue>
    </source>
</reference>
<name>A0ABU6VLL8_9FABA</name>
<keyword evidence="1" id="KW-0694">RNA-binding</keyword>
<dbReference type="SUPFAM" id="SSF54928">
    <property type="entry name" value="RNA-binding domain, RBD"/>
    <property type="match status" value="1"/>
</dbReference>
<evidence type="ECO:0000259" key="2">
    <source>
        <dbReference type="PROSITE" id="PS50102"/>
    </source>
</evidence>
<accession>A0ABU6VLL8</accession>
<dbReference type="PROSITE" id="PS50102">
    <property type="entry name" value="RRM"/>
    <property type="match status" value="1"/>
</dbReference>
<evidence type="ECO:0000256" key="1">
    <source>
        <dbReference type="PROSITE-ProRule" id="PRU00176"/>
    </source>
</evidence>
<dbReference type="InterPro" id="IPR012677">
    <property type="entry name" value="Nucleotide-bd_a/b_plait_sf"/>
</dbReference>
<dbReference type="Proteomes" id="UP001341840">
    <property type="component" value="Unassembled WGS sequence"/>
</dbReference>
<dbReference type="EMBL" id="JASCZI010151520">
    <property type="protein sequence ID" value="MED6173315.1"/>
    <property type="molecule type" value="Genomic_DNA"/>
</dbReference>
<gene>
    <name evidence="3" type="ORF">PIB30_058185</name>
</gene>
<keyword evidence="4" id="KW-1185">Reference proteome</keyword>
<dbReference type="Gene3D" id="3.30.70.330">
    <property type="match status" value="1"/>
</dbReference>
<organism evidence="3 4">
    <name type="scientific">Stylosanthes scabra</name>
    <dbReference type="NCBI Taxonomy" id="79078"/>
    <lineage>
        <taxon>Eukaryota</taxon>
        <taxon>Viridiplantae</taxon>
        <taxon>Streptophyta</taxon>
        <taxon>Embryophyta</taxon>
        <taxon>Tracheophyta</taxon>
        <taxon>Spermatophyta</taxon>
        <taxon>Magnoliopsida</taxon>
        <taxon>eudicotyledons</taxon>
        <taxon>Gunneridae</taxon>
        <taxon>Pentapetalae</taxon>
        <taxon>rosids</taxon>
        <taxon>fabids</taxon>
        <taxon>Fabales</taxon>
        <taxon>Fabaceae</taxon>
        <taxon>Papilionoideae</taxon>
        <taxon>50 kb inversion clade</taxon>
        <taxon>dalbergioids sensu lato</taxon>
        <taxon>Dalbergieae</taxon>
        <taxon>Pterocarpus clade</taxon>
        <taxon>Stylosanthes</taxon>
    </lineage>
</organism>
<evidence type="ECO:0000313" key="4">
    <source>
        <dbReference type="Proteomes" id="UP001341840"/>
    </source>
</evidence>
<comment type="caution">
    <text evidence="3">The sequence shown here is derived from an EMBL/GenBank/DDBJ whole genome shotgun (WGS) entry which is preliminary data.</text>
</comment>
<proteinExistence type="predicted"/>